<dbReference type="HAMAP" id="MF_00111">
    <property type="entry name" value="MurA"/>
    <property type="match status" value="1"/>
</dbReference>
<name>A0A257LTU7_UNCW3</name>
<dbReference type="Proteomes" id="UP000216312">
    <property type="component" value="Unassembled WGS sequence"/>
</dbReference>
<keyword evidence="6 12" id="KW-0133">Cell shape</keyword>
<comment type="function">
    <text evidence="12">Cell wall formation. Adds enolpyruvyl to UDP-N-acetylglucosamine.</text>
</comment>
<protein>
    <recommendedName>
        <fullName evidence="12">UDP-N-acetylglucosamine 1-carboxyvinyltransferase</fullName>
        <ecNumber evidence="12">2.5.1.7</ecNumber>
    </recommendedName>
    <alternativeName>
        <fullName evidence="12">Enoylpyruvate transferase</fullName>
    </alternativeName>
    <alternativeName>
        <fullName evidence="12">UDP-N-acetylglucosamine enolpyruvyl transferase</fullName>
        <shortName evidence="12">EPT</shortName>
    </alternativeName>
</protein>
<evidence type="ECO:0000256" key="1">
    <source>
        <dbReference type="ARBA" id="ARBA00004496"/>
    </source>
</evidence>
<dbReference type="GO" id="GO:0005737">
    <property type="term" value="C:cytoplasm"/>
    <property type="evidence" value="ECO:0007669"/>
    <property type="project" value="UniProtKB-SubCell"/>
</dbReference>
<evidence type="ECO:0000256" key="6">
    <source>
        <dbReference type="ARBA" id="ARBA00022960"/>
    </source>
</evidence>
<dbReference type="InterPro" id="IPR001986">
    <property type="entry name" value="Enolpyruvate_Tfrase_dom"/>
</dbReference>
<dbReference type="SUPFAM" id="SSF55205">
    <property type="entry name" value="EPT/RTPC-like"/>
    <property type="match status" value="1"/>
</dbReference>
<sequence length="414" mass="45461">MQKFRIIGGNPVRGKLRVQGAKNASLPIIAASLLIKEEVVLHNVPRLRDVRTLLEILTFMGVEHQFEGNTLIINAKTIQQPAAPYELVKQMRASILVMGPLISRLGEVEVARPGGCAIGHRPIDVHINGFKRMGVDIQEFAGAIKAKGWPKGGTIYLEERSVTGTENLIMGSVMAQNTTRLINVALEPHVKELTQFLNKAGAKVSMEGDQVLIHPVSELHGIEYTIGPDYIEADTFMAAAAITRGDIFIEGARWEDSTSEILKLQEAGVEIHKDDPGIRVTCTRRLKAVNFKTAPYPGFPTDFQPIFSAVLTLAEGTSFVEESLYENRFTHFPELQRMGARVVIEDRVATIYGVNKLWGAPVMASDARCGAALVVAAIGANGESTIDRVYHIDRAYERLDDKLRSVGADIERIG</sequence>
<dbReference type="NCBIfam" id="TIGR01072">
    <property type="entry name" value="murA"/>
    <property type="match status" value="1"/>
</dbReference>
<dbReference type="GO" id="GO:0019277">
    <property type="term" value="P:UDP-N-acetylgalactosamine biosynthetic process"/>
    <property type="evidence" value="ECO:0007669"/>
    <property type="project" value="InterPro"/>
</dbReference>
<evidence type="ECO:0000256" key="7">
    <source>
        <dbReference type="ARBA" id="ARBA00022984"/>
    </source>
</evidence>
<evidence type="ECO:0000256" key="2">
    <source>
        <dbReference type="ARBA" id="ARBA00004752"/>
    </source>
</evidence>
<dbReference type="InterPro" id="IPR050068">
    <property type="entry name" value="MurA_subfamily"/>
</dbReference>
<dbReference type="CDD" id="cd01555">
    <property type="entry name" value="UdpNAET"/>
    <property type="match status" value="1"/>
</dbReference>
<keyword evidence="5 12" id="KW-0808">Transferase</keyword>
<evidence type="ECO:0000256" key="11">
    <source>
        <dbReference type="ARBA" id="ARBA00047527"/>
    </source>
</evidence>
<keyword evidence="4 12" id="KW-0132">Cell division</keyword>
<dbReference type="GO" id="GO:0008360">
    <property type="term" value="P:regulation of cell shape"/>
    <property type="evidence" value="ECO:0007669"/>
    <property type="project" value="UniProtKB-KW"/>
</dbReference>
<feature type="active site" description="Proton donor" evidence="12">
    <location>
        <position position="116"/>
    </location>
</feature>
<feature type="binding site" evidence="12">
    <location>
        <begin position="22"/>
        <end position="23"/>
    </location>
    <ligand>
        <name>phosphoenolpyruvate</name>
        <dbReference type="ChEBI" id="CHEBI:58702"/>
    </ligand>
</feature>
<accession>A0A257LTU7</accession>
<feature type="binding site" evidence="12">
    <location>
        <position position="92"/>
    </location>
    <ligand>
        <name>UDP-N-acetyl-alpha-D-glucosamine</name>
        <dbReference type="ChEBI" id="CHEBI:57705"/>
    </ligand>
</feature>
<keyword evidence="9 12" id="KW-0961">Cell wall biogenesis/degradation</keyword>
<evidence type="ECO:0000313" key="15">
    <source>
        <dbReference type="Proteomes" id="UP000216312"/>
    </source>
</evidence>
<evidence type="ECO:0000313" key="14">
    <source>
        <dbReference type="EMBL" id="OYV03083.1"/>
    </source>
</evidence>
<evidence type="ECO:0000256" key="10">
    <source>
        <dbReference type="ARBA" id="ARBA00038367"/>
    </source>
</evidence>
<keyword evidence="7 12" id="KW-0573">Peptidoglycan synthesis</keyword>
<evidence type="ECO:0000256" key="5">
    <source>
        <dbReference type="ARBA" id="ARBA00022679"/>
    </source>
</evidence>
<dbReference type="NCBIfam" id="NF006873">
    <property type="entry name" value="PRK09369.1"/>
    <property type="match status" value="1"/>
</dbReference>
<feature type="modified residue" description="2-(S-cysteinyl)pyruvic acid O-phosphothioketal" evidence="12">
    <location>
        <position position="116"/>
    </location>
</feature>
<evidence type="ECO:0000259" key="13">
    <source>
        <dbReference type="Pfam" id="PF00275"/>
    </source>
</evidence>
<dbReference type="InterPro" id="IPR005750">
    <property type="entry name" value="UDP_GlcNAc_COvinyl_MurA"/>
</dbReference>
<evidence type="ECO:0000256" key="12">
    <source>
        <dbReference type="HAMAP-Rule" id="MF_00111"/>
    </source>
</evidence>
<dbReference type="InterPro" id="IPR013792">
    <property type="entry name" value="RNA3'P_cycl/enolpyr_Trfase_a/b"/>
</dbReference>
<dbReference type="GO" id="GO:0051301">
    <property type="term" value="P:cell division"/>
    <property type="evidence" value="ECO:0007669"/>
    <property type="project" value="UniProtKB-KW"/>
</dbReference>
<dbReference type="EC" id="2.5.1.7" evidence="12"/>
<dbReference type="GO" id="GO:0008760">
    <property type="term" value="F:UDP-N-acetylglucosamine 1-carboxyvinyltransferase activity"/>
    <property type="evidence" value="ECO:0007669"/>
    <property type="project" value="UniProtKB-UniRule"/>
</dbReference>
<comment type="similarity">
    <text evidence="10 12">Belongs to the EPSP synthase family. MurA subfamily.</text>
</comment>
<comment type="subcellular location">
    <subcellularLocation>
        <location evidence="1 12">Cytoplasm</location>
    </subcellularLocation>
</comment>
<evidence type="ECO:0000256" key="3">
    <source>
        <dbReference type="ARBA" id="ARBA00022490"/>
    </source>
</evidence>
<evidence type="ECO:0000256" key="9">
    <source>
        <dbReference type="ARBA" id="ARBA00023316"/>
    </source>
</evidence>
<feature type="binding site" evidence="12">
    <location>
        <position position="324"/>
    </location>
    <ligand>
        <name>UDP-N-acetyl-alpha-D-glucosamine</name>
        <dbReference type="ChEBI" id="CHEBI:57705"/>
    </ligand>
</feature>
<dbReference type="UniPathway" id="UPA00219"/>
<dbReference type="EMBL" id="NMUJ01000023">
    <property type="protein sequence ID" value="OYV03083.1"/>
    <property type="molecule type" value="Genomic_DNA"/>
</dbReference>
<feature type="domain" description="Enolpyruvate transferase" evidence="13">
    <location>
        <begin position="8"/>
        <end position="403"/>
    </location>
</feature>
<feature type="binding site" evidence="12">
    <location>
        <position position="302"/>
    </location>
    <ligand>
        <name>UDP-N-acetyl-alpha-D-glucosamine</name>
        <dbReference type="ChEBI" id="CHEBI:57705"/>
    </ligand>
</feature>
<evidence type="ECO:0000256" key="8">
    <source>
        <dbReference type="ARBA" id="ARBA00023306"/>
    </source>
</evidence>
<organism evidence="14 15">
    <name type="scientific">candidate division WOR-3 bacterium 4484_18</name>
    <dbReference type="NCBI Taxonomy" id="2020626"/>
    <lineage>
        <taxon>Bacteria</taxon>
        <taxon>Bacteria division WOR-3</taxon>
    </lineage>
</organism>
<gene>
    <name evidence="12 14" type="primary">murA</name>
    <name evidence="14" type="ORF">CGW93_02455</name>
</gene>
<evidence type="ECO:0000256" key="4">
    <source>
        <dbReference type="ARBA" id="ARBA00022618"/>
    </source>
</evidence>
<keyword evidence="3 12" id="KW-0963">Cytoplasm</keyword>
<dbReference type="GO" id="GO:0009252">
    <property type="term" value="P:peptidoglycan biosynthetic process"/>
    <property type="evidence" value="ECO:0007669"/>
    <property type="project" value="UniProtKB-UniRule"/>
</dbReference>
<reference evidence="15" key="1">
    <citation type="submission" date="2017-07" db="EMBL/GenBank/DDBJ databases">
        <title>Novel pathways for hydrocarbon cycling and metabolic interdependencies in hydrothermal sediment communities.</title>
        <authorList>
            <person name="Dombrowski N."/>
            <person name="Seitz K."/>
            <person name="Teske A."/>
            <person name="Baker B."/>
        </authorList>
    </citation>
    <scope>NUCLEOTIDE SEQUENCE [LARGE SCALE GENOMIC DNA]</scope>
</reference>
<comment type="pathway">
    <text evidence="2 12">Cell wall biogenesis; peptidoglycan biosynthesis.</text>
</comment>
<dbReference type="InterPro" id="IPR036968">
    <property type="entry name" value="Enolpyruvate_Tfrase_sf"/>
</dbReference>
<dbReference type="Gene3D" id="3.65.10.10">
    <property type="entry name" value="Enolpyruvate transferase domain"/>
    <property type="match status" value="2"/>
</dbReference>
<dbReference type="PANTHER" id="PTHR43783">
    <property type="entry name" value="UDP-N-ACETYLGLUCOSAMINE 1-CARBOXYVINYLTRANSFERASE"/>
    <property type="match status" value="1"/>
</dbReference>
<comment type="caution">
    <text evidence="12">Lacks conserved residue(s) required for the propagation of feature annotation.</text>
</comment>
<dbReference type="GO" id="GO:0071555">
    <property type="term" value="P:cell wall organization"/>
    <property type="evidence" value="ECO:0007669"/>
    <property type="project" value="UniProtKB-KW"/>
</dbReference>
<dbReference type="Pfam" id="PF00275">
    <property type="entry name" value="EPSP_synthase"/>
    <property type="match status" value="1"/>
</dbReference>
<dbReference type="AlphaFoldDB" id="A0A257LTU7"/>
<dbReference type="PANTHER" id="PTHR43783:SF1">
    <property type="entry name" value="UDP-N-ACETYLGLUCOSAMINE 1-CARBOXYVINYLTRANSFERASE"/>
    <property type="match status" value="1"/>
</dbReference>
<comment type="catalytic activity">
    <reaction evidence="11 12">
        <text>phosphoenolpyruvate + UDP-N-acetyl-alpha-D-glucosamine = UDP-N-acetyl-3-O-(1-carboxyvinyl)-alpha-D-glucosamine + phosphate</text>
        <dbReference type="Rhea" id="RHEA:18681"/>
        <dbReference type="ChEBI" id="CHEBI:43474"/>
        <dbReference type="ChEBI" id="CHEBI:57705"/>
        <dbReference type="ChEBI" id="CHEBI:58702"/>
        <dbReference type="ChEBI" id="CHEBI:68483"/>
        <dbReference type="EC" id="2.5.1.7"/>
    </reaction>
</comment>
<keyword evidence="8 12" id="KW-0131">Cell cycle</keyword>
<keyword evidence="12" id="KW-0670">Pyruvate</keyword>
<proteinExistence type="inferred from homology"/>
<comment type="caution">
    <text evidence="14">The sequence shown here is derived from an EMBL/GenBank/DDBJ whole genome shotgun (WGS) entry which is preliminary data.</text>
</comment>